<evidence type="ECO:0000256" key="2">
    <source>
        <dbReference type="ARBA" id="ARBA00022741"/>
    </source>
</evidence>
<evidence type="ECO:0000256" key="1">
    <source>
        <dbReference type="ARBA" id="ARBA00006914"/>
    </source>
</evidence>
<keyword evidence="3 5" id="KW-0067">ATP-binding</keyword>
<comment type="similarity">
    <text evidence="1">Belongs to the AAA ATPase family.</text>
</comment>
<dbReference type="GO" id="GO:0005524">
    <property type="term" value="F:ATP binding"/>
    <property type="evidence" value="ECO:0007669"/>
    <property type="project" value="UniProtKB-KW"/>
</dbReference>
<sequence length="245" mass="27250">MRTLGRVHHDWGCARAWNEAGLAVMFCGPPGTGKTMAAEALAAALALPMFRIDLSQVVSKYIGETEKNLRRVFDAAEAADCLLFFDEADALFGRRTEVKDAHDRFANIEISYLLERMERFKGLAVLATNRRRDLDDAFARRLRYIVEFPVPGAAERARLWRQVFPAAVDVGGIDFGFLAERFEIAGGTIRSAAFNACLQAAAREDEARVDMADVLRAVRHELEKGGREIGPEQFGAYARLLEEAP</sequence>
<reference evidence="5 6" key="1">
    <citation type="submission" date="2020-04" db="EMBL/GenBank/DDBJ databases">
        <title>Azohydromonas sp. isolated from soil.</title>
        <authorList>
            <person name="Dahal R.H."/>
        </authorList>
    </citation>
    <scope>NUCLEOTIDE SEQUENCE [LARGE SCALE GENOMIC DNA]</scope>
    <source>
        <strain evidence="5 6">G-1-1-14</strain>
    </source>
</reference>
<dbReference type="AlphaFoldDB" id="A0A848FDE4"/>
<dbReference type="Proteomes" id="UP000574067">
    <property type="component" value="Unassembled WGS sequence"/>
</dbReference>
<dbReference type="SMART" id="SM00382">
    <property type="entry name" value="AAA"/>
    <property type="match status" value="1"/>
</dbReference>
<protein>
    <submittedName>
        <fullName evidence="5">ATP-binding protein</fullName>
    </submittedName>
</protein>
<dbReference type="InterPro" id="IPR027417">
    <property type="entry name" value="P-loop_NTPase"/>
</dbReference>
<accession>A0A848FDE4</accession>
<evidence type="ECO:0000313" key="6">
    <source>
        <dbReference type="Proteomes" id="UP000574067"/>
    </source>
</evidence>
<evidence type="ECO:0000256" key="3">
    <source>
        <dbReference type="ARBA" id="ARBA00022840"/>
    </source>
</evidence>
<dbReference type="GO" id="GO:0016887">
    <property type="term" value="F:ATP hydrolysis activity"/>
    <property type="evidence" value="ECO:0007669"/>
    <property type="project" value="InterPro"/>
</dbReference>
<feature type="domain" description="AAA+ ATPase" evidence="4">
    <location>
        <begin position="20"/>
        <end position="152"/>
    </location>
</feature>
<dbReference type="EMBL" id="JABBFW010000013">
    <property type="protein sequence ID" value="NML16825.1"/>
    <property type="molecule type" value="Genomic_DNA"/>
</dbReference>
<comment type="caution">
    <text evidence="5">The sequence shown here is derived from an EMBL/GenBank/DDBJ whole genome shotgun (WGS) entry which is preliminary data.</text>
</comment>
<gene>
    <name evidence="5" type="ORF">HHL10_17735</name>
</gene>
<keyword evidence="6" id="KW-1185">Reference proteome</keyword>
<evidence type="ECO:0000259" key="4">
    <source>
        <dbReference type="SMART" id="SM00382"/>
    </source>
</evidence>
<dbReference type="InterPro" id="IPR050221">
    <property type="entry name" value="26S_Proteasome_ATPase"/>
</dbReference>
<evidence type="ECO:0000313" key="5">
    <source>
        <dbReference type="EMBL" id="NML16825.1"/>
    </source>
</evidence>
<proteinExistence type="inferred from homology"/>
<organism evidence="5 6">
    <name type="scientific">Azohydromonas caseinilytica</name>
    <dbReference type="NCBI Taxonomy" id="2728836"/>
    <lineage>
        <taxon>Bacteria</taxon>
        <taxon>Pseudomonadati</taxon>
        <taxon>Pseudomonadota</taxon>
        <taxon>Betaproteobacteria</taxon>
        <taxon>Burkholderiales</taxon>
        <taxon>Sphaerotilaceae</taxon>
        <taxon>Azohydromonas</taxon>
    </lineage>
</organism>
<dbReference type="CDD" id="cd19481">
    <property type="entry name" value="RecA-like_protease"/>
    <property type="match status" value="1"/>
</dbReference>
<dbReference type="Pfam" id="PF00004">
    <property type="entry name" value="AAA"/>
    <property type="match status" value="1"/>
</dbReference>
<keyword evidence="2" id="KW-0547">Nucleotide-binding</keyword>
<dbReference type="InterPro" id="IPR003959">
    <property type="entry name" value="ATPase_AAA_core"/>
</dbReference>
<name>A0A848FDE4_9BURK</name>
<dbReference type="InterPro" id="IPR003593">
    <property type="entry name" value="AAA+_ATPase"/>
</dbReference>
<dbReference type="Gene3D" id="3.40.50.300">
    <property type="entry name" value="P-loop containing nucleotide triphosphate hydrolases"/>
    <property type="match status" value="1"/>
</dbReference>
<dbReference type="SUPFAM" id="SSF52540">
    <property type="entry name" value="P-loop containing nucleoside triphosphate hydrolases"/>
    <property type="match status" value="1"/>
</dbReference>
<dbReference type="PANTHER" id="PTHR23073">
    <property type="entry name" value="26S PROTEASOME REGULATORY SUBUNIT"/>
    <property type="match status" value="1"/>
</dbReference>